<name>A0A3D8VFV8_9GAMM</name>
<dbReference type="AlphaFoldDB" id="A0A3D8VFV8"/>
<dbReference type="NCBIfam" id="TIGR02778">
    <property type="entry name" value="ligD_pol"/>
    <property type="match status" value="1"/>
</dbReference>
<dbReference type="InterPro" id="IPR033651">
    <property type="entry name" value="PaeLigD_Pol-like"/>
</dbReference>
<reference evidence="2 3" key="1">
    <citation type="submission" date="2018-08" db="EMBL/GenBank/DDBJ databases">
        <title>Lysobacter soli KCTC 22011, whole genome shotgun sequence.</title>
        <authorList>
            <person name="Zhang X."/>
            <person name="Feng G."/>
            <person name="Zhu H."/>
        </authorList>
    </citation>
    <scope>NUCLEOTIDE SEQUENCE [LARGE SCALE GENOMIC DNA]</scope>
    <source>
        <strain evidence="2 3">KCTC 22011</strain>
    </source>
</reference>
<accession>A0A3D8VFV8</accession>
<organism evidence="2 3">
    <name type="scientific">Lysobacter soli</name>
    <dbReference type="NCBI Taxonomy" id="453783"/>
    <lineage>
        <taxon>Bacteria</taxon>
        <taxon>Pseudomonadati</taxon>
        <taxon>Pseudomonadota</taxon>
        <taxon>Gammaproteobacteria</taxon>
        <taxon>Lysobacterales</taxon>
        <taxon>Lysobacteraceae</taxon>
        <taxon>Lysobacter</taxon>
    </lineage>
</organism>
<dbReference type="PANTHER" id="PTHR42705:SF2">
    <property type="entry name" value="BIFUNCTIONAL NON-HOMOLOGOUS END JOINING PROTEIN LIGD"/>
    <property type="match status" value="1"/>
</dbReference>
<evidence type="ECO:0000313" key="3">
    <source>
        <dbReference type="Proteomes" id="UP000256829"/>
    </source>
</evidence>
<dbReference type="InterPro" id="IPR014145">
    <property type="entry name" value="LigD_pol_dom"/>
</dbReference>
<dbReference type="Pfam" id="PF21686">
    <property type="entry name" value="LigD_Prim-Pol"/>
    <property type="match status" value="1"/>
</dbReference>
<feature type="domain" description="DNA ligase D polymerase" evidence="1">
    <location>
        <begin position="21"/>
        <end position="274"/>
    </location>
</feature>
<protein>
    <submittedName>
        <fullName evidence="2">DNA polymerase domain-containing protein</fullName>
    </submittedName>
</protein>
<proteinExistence type="predicted"/>
<sequence>MATTPRLTSPDRVVYPDAGMTKGEIADYYRAVSRWMLPELVRRPLSLVRCPDGIAGSCFFQKHHADSLGEHVGEITLREVSGQGDYLYVEDLDGVLELVQMNSIEFHVWGSHIDDVDKPDRLVFDLDPDEGIEWNALKAAARDVRDRLAELRLRSWVRLSGGKGVHVVAPIRRGPDWSQVKDFCDAFADSLVARAPERYIATASKAAREGRIFIDWLRNSRGATSVTSWSLRARPGATVAMPLTWEELGRVRQAGAFDLHKALRRARNLKRDPWHAMQRARQTLPSDVTP</sequence>
<dbReference type="EMBL" id="QTJR01000003">
    <property type="protein sequence ID" value="RDY68292.1"/>
    <property type="molecule type" value="Genomic_DNA"/>
</dbReference>
<keyword evidence="3" id="KW-1185">Reference proteome</keyword>
<dbReference type="Gene3D" id="3.90.920.10">
    <property type="entry name" value="DNA primase, PRIM domain"/>
    <property type="match status" value="1"/>
</dbReference>
<dbReference type="InterPro" id="IPR052171">
    <property type="entry name" value="NHEJ_LigD"/>
</dbReference>
<dbReference type="RefSeq" id="WP_115841717.1">
    <property type="nucleotide sequence ID" value="NZ_CP183976.1"/>
</dbReference>
<gene>
    <name evidence="2" type="ORF">DX912_06745</name>
</gene>
<dbReference type="CDD" id="cd04862">
    <property type="entry name" value="PaeLigD_Pol_like"/>
    <property type="match status" value="1"/>
</dbReference>
<evidence type="ECO:0000259" key="1">
    <source>
        <dbReference type="Pfam" id="PF21686"/>
    </source>
</evidence>
<comment type="caution">
    <text evidence="2">The sequence shown here is derived from an EMBL/GenBank/DDBJ whole genome shotgun (WGS) entry which is preliminary data.</text>
</comment>
<evidence type="ECO:0000313" key="2">
    <source>
        <dbReference type="EMBL" id="RDY68292.1"/>
    </source>
</evidence>
<dbReference type="Proteomes" id="UP000256829">
    <property type="component" value="Unassembled WGS sequence"/>
</dbReference>
<dbReference type="PANTHER" id="PTHR42705">
    <property type="entry name" value="BIFUNCTIONAL NON-HOMOLOGOUS END JOINING PROTEIN LIGD"/>
    <property type="match status" value="1"/>
</dbReference>